<keyword evidence="4 6" id="KW-1133">Transmembrane helix</keyword>
<dbReference type="PANTHER" id="PTHR23513">
    <property type="entry name" value="INTEGRAL MEMBRANE EFFLUX PROTEIN-RELATED"/>
    <property type="match status" value="1"/>
</dbReference>
<reference evidence="8" key="1">
    <citation type="journal article" date="2019" name="Int. J. Syst. Evol. Microbiol.">
        <title>The Global Catalogue of Microorganisms (GCM) 10K type strain sequencing project: providing services to taxonomists for standard genome sequencing and annotation.</title>
        <authorList>
            <consortium name="The Broad Institute Genomics Platform"/>
            <consortium name="The Broad Institute Genome Sequencing Center for Infectious Disease"/>
            <person name="Wu L."/>
            <person name="Ma J."/>
        </authorList>
    </citation>
    <scope>NUCLEOTIDE SEQUENCE [LARGE SCALE GENOMIC DNA]</scope>
    <source>
        <strain evidence="8">JCM 17939</strain>
    </source>
</reference>
<evidence type="ECO:0000313" key="8">
    <source>
        <dbReference type="Proteomes" id="UP001501442"/>
    </source>
</evidence>
<dbReference type="EMBL" id="BAABHK010000002">
    <property type="protein sequence ID" value="GAA4623269.1"/>
    <property type="molecule type" value="Genomic_DNA"/>
</dbReference>
<dbReference type="PANTHER" id="PTHR23513:SF11">
    <property type="entry name" value="STAPHYLOFERRIN A TRANSPORTER"/>
    <property type="match status" value="1"/>
</dbReference>
<keyword evidence="3 6" id="KW-0812">Transmembrane</keyword>
<feature type="transmembrane region" description="Helical" evidence="6">
    <location>
        <begin position="58"/>
        <end position="79"/>
    </location>
</feature>
<dbReference type="SUPFAM" id="SSF103473">
    <property type="entry name" value="MFS general substrate transporter"/>
    <property type="match status" value="1"/>
</dbReference>
<feature type="transmembrane region" description="Helical" evidence="6">
    <location>
        <begin position="232"/>
        <end position="255"/>
    </location>
</feature>
<feature type="transmembrane region" description="Helical" evidence="6">
    <location>
        <begin position="352"/>
        <end position="373"/>
    </location>
</feature>
<dbReference type="RefSeq" id="WP_345430260.1">
    <property type="nucleotide sequence ID" value="NZ_BAABHK010000002.1"/>
</dbReference>
<evidence type="ECO:0000256" key="5">
    <source>
        <dbReference type="ARBA" id="ARBA00023136"/>
    </source>
</evidence>
<evidence type="ECO:0000256" key="1">
    <source>
        <dbReference type="ARBA" id="ARBA00004651"/>
    </source>
</evidence>
<dbReference type="Gene3D" id="1.20.1250.20">
    <property type="entry name" value="MFS general substrate transporter like domains"/>
    <property type="match status" value="1"/>
</dbReference>
<accession>A0ABP8U701</accession>
<comment type="caution">
    <text evidence="7">The sequence shown here is derived from an EMBL/GenBank/DDBJ whole genome shotgun (WGS) entry which is preliminary data.</text>
</comment>
<gene>
    <name evidence="7" type="ORF">GCM10023196_018800</name>
</gene>
<proteinExistence type="predicted"/>
<evidence type="ECO:0000313" key="7">
    <source>
        <dbReference type="EMBL" id="GAA4623269.1"/>
    </source>
</evidence>
<evidence type="ECO:0000256" key="3">
    <source>
        <dbReference type="ARBA" id="ARBA00022692"/>
    </source>
</evidence>
<evidence type="ECO:0000256" key="6">
    <source>
        <dbReference type="SAM" id="Phobius"/>
    </source>
</evidence>
<protein>
    <submittedName>
        <fullName evidence="7">MFS transporter</fullName>
    </submittedName>
</protein>
<keyword evidence="5 6" id="KW-0472">Membrane</keyword>
<sequence>MTAGTTAARTDRPATFADLFRSGEYRALWISGLVSRAGDQLARVALALLVFDRSGSPFLTALTYTLTTLPALVGGPLLGGLADRYPRRGLIAVCNLVRAALGVAMALPMVPFAVLCALVFAMQLLEPPERAARTALIHDVLPEEVFSLGVAANQLTYQVTVLAGFAGGAVVVAAIGPYPALAVNAATFLCCALIVWAGVRRRPAAAAGASVRRPIGAGEGLRVIVGSPQLRSVLAIALLAGFLVIPEGIAVPYAAQIGMPARLIGLLLAAIPAGNVLGMLLIGRMLRKETQVRAMGPLAALAGVPFIVCALRPGSILSVALWALSGVALSYQMVAQAEFVRATPDRQRGQAVGLAGSAISAIQGIGVLLGGALADHVGAASAIAVTGVASLVVGTPLAVAWHRVRANASSPAPAAEDGAEAHVAA</sequence>
<dbReference type="InterPro" id="IPR036259">
    <property type="entry name" value="MFS_trans_sf"/>
</dbReference>
<evidence type="ECO:0000256" key="2">
    <source>
        <dbReference type="ARBA" id="ARBA00022475"/>
    </source>
</evidence>
<keyword evidence="2" id="KW-1003">Cell membrane</keyword>
<dbReference type="Pfam" id="PF07690">
    <property type="entry name" value="MFS_1"/>
    <property type="match status" value="1"/>
</dbReference>
<keyword evidence="8" id="KW-1185">Reference proteome</keyword>
<organism evidence="7 8">
    <name type="scientific">Actinoallomurus vinaceus</name>
    <dbReference type="NCBI Taxonomy" id="1080074"/>
    <lineage>
        <taxon>Bacteria</taxon>
        <taxon>Bacillati</taxon>
        <taxon>Actinomycetota</taxon>
        <taxon>Actinomycetes</taxon>
        <taxon>Streptosporangiales</taxon>
        <taxon>Thermomonosporaceae</taxon>
        <taxon>Actinoallomurus</taxon>
    </lineage>
</organism>
<feature type="transmembrane region" description="Helical" evidence="6">
    <location>
        <begin position="181"/>
        <end position="199"/>
    </location>
</feature>
<comment type="subcellular location">
    <subcellularLocation>
        <location evidence="1">Cell membrane</location>
        <topology evidence="1">Multi-pass membrane protein</topology>
    </subcellularLocation>
</comment>
<dbReference type="InterPro" id="IPR011701">
    <property type="entry name" value="MFS"/>
</dbReference>
<feature type="transmembrane region" description="Helical" evidence="6">
    <location>
        <begin position="261"/>
        <end position="282"/>
    </location>
</feature>
<name>A0ABP8U701_9ACTN</name>
<feature type="transmembrane region" description="Helical" evidence="6">
    <location>
        <begin position="379"/>
        <end position="401"/>
    </location>
</feature>
<feature type="transmembrane region" description="Helical" evidence="6">
    <location>
        <begin position="99"/>
        <end position="121"/>
    </location>
</feature>
<dbReference type="Proteomes" id="UP001501442">
    <property type="component" value="Unassembled WGS sequence"/>
</dbReference>
<evidence type="ECO:0000256" key="4">
    <source>
        <dbReference type="ARBA" id="ARBA00022989"/>
    </source>
</evidence>
<dbReference type="CDD" id="cd06173">
    <property type="entry name" value="MFS_MefA_like"/>
    <property type="match status" value="1"/>
</dbReference>